<comment type="caution">
    <text evidence="2">The sequence shown here is derived from an EMBL/GenBank/DDBJ whole genome shotgun (WGS) entry which is preliminary data.</text>
</comment>
<evidence type="ECO:0000259" key="1">
    <source>
        <dbReference type="Pfam" id="PF13020"/>
    </source>
</evidence>
<dbReference type="RefSeq" id="WP_377133671.1">
    <property type="nucleotide sequence ID" value="NZ_JBHSFI010000003.1"/>
</dbReference>
<protein>
    <submittedName>
        <fullName evidence="2">Protein NO VEIN domain-containing protein</fullName>
    </submittedName>
</protein>
<evidence type="ECO:0000313" key="3">
    <source>
        <dbReference type="Proteomes" id="UP001596011"/>
    </source>
</evidence>
<sequence length="301" mass="33090">MAEVFLHNVAFSRAEDAREYVRRLSELPVGEWYWNLWKTKQQPHTTFYDGALVGLVVSWPGHRSVAFLAKARRVLVEGFSGWRAATKAIADHTRLPLGEVRSEAYLASKQDGDGGQVLAWQAEILRPLHLDLPDGVSLGRNGWAVIDDAVLVGWALDEGELPQRPSGSSAGFILDAEAKRAIELRAVDVVIAWCGENGWHEVRHVGDEDNPFDIEGTVGGTLRRVEVKGTTGGAGAVTVTRREVEAATGDMNHLMAIVHGISLRIDASDGTIKAKGGVLTVHDPWLPVLEELTPINYRWRR</sequence>
<name>A0ABV9HCC2_9MICO</name>
<gene>
    <name evidence="2" type="ORF">ACFO6V_07160</name>
</gene>
<organism evidence="2 3">
    <name type="scientific">Promicromonospora alba</name>
    <dbReference type="NCBI Taxonomy" id="1616110"/>
    <lineage>
        <taxon>Bacteria</taxon>
        <taxon>Bacillati</taxon>
        <taxon>Actinomycetota</taxon>
        <taxon>Actinomycetes</taxon>
        <taxon>Micrococcales</taxon>
        <taxon>Promicromonosporaceae</taxon>
        <taxon>Promicromonospora</taxon>
    </lineage>
</organism>
<dbReference type="EMBL" id="JBHSFI010000003">
    <property type="protein sequence ID" value="MFC4628004.1"/>
    <property type="molecule type" value="Genomic_DNA"/>
</dbReference>
<feature type="domain" description="Protein NO VEIN C-terminal" evidence="1">
    <location>
        <begin position="183"/>
        <end position="248"/>
    </location>
</feature>
<accession>A0ABV9HCC2</accession>
<evidence type="ECO:0000313" key="2">
    <source>
        <dbReference type="EMBL" id="MFC4628004.1"/>
    </source>
</evidence>
<dbReference type="Pfam" id="PF13020">
    <property type="entry name" value="NOV_C"/>
    <property type="match status" value="1"/>
</dbReference>
<keyword evidence="3" id="KW-1185">Reference proteome</keyword>
<proteinExistence type="predicted"/>
<dbReference type="Proteomes" id="UP001596011">
    <property type="component" value="Unassembled WGS sequence"/>
</dbReference>
<reference evidence="3" key="1">
    <citation type="journal article" date="2019" name="Int. J. Syst. Evol. Microbiol.">
        <title>The Global Catalogue of Microorganisms (GCM) 10K type strain sequencing project: providing services to taxonomists for standard genome sequencing and annotation.</title>
        <authorList>
            <consortium name="The Broad Institute Genomics Platform"/>
            <consortium name="The Broad Institute Genome Sequencing Center for Infectious Disease"/>
            <person name="Wu L."/>
            <person name="Ma J."/>
        </authorList>
    </citation>
    <scope>NUCLEOTIDE SEQUENCE [LARGE SCALE GENOMIC DNA]</scope>
    <source>
        <strain evidence="3">CCUG 42722</strain>
    </source>
</reference>
<dbReference type="InterPro" id="IPR024975">
    <property type="entry name" value="NOV_C"/>
</dbReference>